<evidence type="ECO:0000313" key="2">
    <source>
        <dbReference type="EMBL" id="MCD2493426.1"/>
    </source>
</evidence>
<dbReference type="Proteomes" id="UP001299265">
    <property type="component" value="Unassembled WGS sequence"/>
</dbReference>
<name>A0AAP2RK72_9FIRM</name>
<keyword evidence="3" id="KW-1185">Reference proteome</keyword>
<protein>
    <submittedName>
        <fullName evidence="2">Uncharacterized protein</fullName>
    </submittedName>
</protein>
<evidence type="ECO:0000256" key="1">
    <source>
        <dbReference type="SAM" id="Phobius"/>
    </source>
</evidence>
<feature type="transmembrane region" description="Helical" evidence="1">
    <location>
        <begin position="249"/>
        <end position="270"/>
    </location>
</feature>
<dbReference type="EMBL" id="JAJNOR010000008">
    <property type="protein sequence ID" value="MCD2493426.1"/>
    <property type="molecule type" value="Genomic_DNA"/>
</dbReference>
<feature type="transmembrane region" description="Helical" evidence="1">
    <location>
        <begin position="105"/>
        <end position="128"/>
    </location>
</feature>
<accession>A0AAP2RK72</accession>
<sequence length="284" mass="32026">MAIKKIVKIIRGNLSLCFVSPRFYIALILAGILFQQIEGPIRTLCAQTGYSITPWLFPHLTSLYYIQNIVTLGVVLIFCDAPFIKNNTPYTMIRTGRSRWFAAQVGYIAAVSLIYCLFLYFISIILILPYLKIDMGWGKIIGTLAQTDAASQIGTVKLEYQMIIDFKPWQALLGTCGMSCLVFIFTGLLMMCINIFGHQYLGPIAGAAVAFTPYLARIFSNMYTGYYFSPPTWMSMMVFGKNRLSPYPTIRYAIVFLIAGIIVLIVSSYCKFRKQAVEIMTIIN</sequence>
<dbReference type="RefSeq" id="WP_231063281.1">
    <property type="nucleotide sequence ID" value="NZ_JAJNOR010000008.1"/>
</dbReference>
<organism evidence="2 3">
    <name type="scientific">Lientehia hominis</name>
    <dbReference type="NCBI Taxonomy" id="2897778"/>
    <lineage>
        <taxon>Bacteria</taxon>
        <taxon>Bacillati</taxon>
        <taxon>Bacillota</taxon>
        <taxon>Clostridia</taxon>
        <taxon>Lachnospirales</taxon>
        <taxon>Lachnospiraceae</taxon>
        <taxon>Lientehia</taxon>
    </lineage>
</organism>
<evidence type="ECO:0000313" key="3">
    <source>
        <dbReference type="Proteomes" id="UP001299265"/>
    </source>
</evidence>
<proteinExistence type="predicted"/>
<dbReference type="AlphaFoldDB" id="A0AAP2RK72"/>
<keyword evidence="1" id="KW-1133">Transmembrane helix</keyword>
<feature type="transmembrane region" description="Helical" evidence="1">
    <location>
        <begin position="208"/>
        <end position="229"/>
    </location>
</feature>
<keyword evidence="1" id="KW-0472">Membrane</keyword>
<keyword evidence="1" id="KW-0812">Transmembrane</keyword>
<feature type="transmembrane region" description="Helical" evidence="1">
    <location>
        <begin position="171"/>
        <end position="196"/>
    </location>
</feature>
<gene>
    <name evidence="2" type="ORF">LQE92_12455</name>
</gene>
<feature type="transmembrane region" description="Helical" evidence="1">
    <location>
        <begin position="64"/>
        <end position="84"/>
    </location>
</feature>
<reference evidence="2 3" key="1">
    <citation type="submission" date="2021-11" db="EMBL/GenBank/DDBJ databases">
        <title>Lacrimispora sp. nov. NSJ-141 isolated from human feces.</title>
        <authorList>
            <person name="Abdugheni R."/>
        </authorList>
    </citation>
    <scope>NUCLEOTIDE SEQUENCE [LARGE SCALE GENOMIC DNA]</scope>
    <source>
        <strain evidence="2 3">NSJ-141</strain>
    </source>
</reference>
<feature type="transmembrane region" description="Helical" evidence="1">
    <location>
        <begin position="12"/>
        <end position="34"/>
    </location>
</feature>
<comment type="caution">
    <text evidence="2">The sequence shown here is derived from an EMBL/GenBank/DDBJ whole genome shotgun (WGS) entry which is preliminary data.</text>
</comment>